<feature type="compositionally biased region" description="Polar residues" evidence="1">
    <location>
        <begin position="198"/>
        <end position="211"/>
    </location>
</feature>
<dbReference type="AlphaFoldDB" id="A0A517PB72"/>
<dbReference type="EMBL" id="CP036265">
    <property type="protein sequence ID" value="QDT16634.1"/>
    <property type="molecule type" value="Genomic_DNA"/>
</dbReference>
<feature type="region of interest" description="Disordered" evidence="1">
    <location>
        <begin position="1"/>
        <end position="32"/>
    </location>
</feature>
<protein>
    <submittedName>
        <fullName evidence="2">Uncharacterized protein</fullName>
    </submittedName>
</protein>
<feature type="compositionally biased region" description="Low complexity" evidence="1">
    <location>
        <begin position="299"/>
        <end position="309"/>
    </location>
</feature>
<organism evidence="2 3">
    <name type="scientific">Alienimonas californiensis</name>
    <dbReference type="NCBI Taxonomy" id="2527989"/>
    <lineage>
        <taxon>Bacteria</taxon>
        <taxon>Pseudomonadati</taxon>
        <taxon>Planctomycetota</taxon>
        <taxon>Planctomycetia</taxon>
        <taxon>Planctomycetales</taxon>
        <taxon>Planctomycetaceae</taxon>
        <taxon>Alienimonas</taxon>
    </lineage>
</organism>
<feature type="compositionally biased region" description="Low complexity" evidence="1">
    <location>
        <begin position="10"/>
        <end position="32"/>
    </location>
</feature>
<feature type="region of interest" description="Disordered" evidence="1">
    <location>
        <begin position="230"/>
        <end position="347"/>
    </location>
</feature>
<dbReference type="KEGG" id="acaf:CA12_27400"/>
<sequence>MGHGIRVSFRPAPSARRSSRSPPLGTAPPRSTARTAAALCRVADAVRPTRCGADGIARASLAWIAERIGQSPGTVHMGPRAVNRRRTQRAGAAGPGRARPQRGGRPRPPGRPEAGFRSRPKESVRCRGSPLPPFHNYGRGRRLRRAPRRQFFDELDRHLSASLACGRLSSAVVFRPNSHRSSSSARRQGRQGVDRTHSSSSRAGGEETSNPPLGEGAVVFLLQGVAVSPLTPPTARGPAVSAPRSSDRHDSFRSLAARPVSGRLGPRRNALTRKPARLTVSEKAVADASRPPRRRRPPRSGTASPSPGSKRGTHPHRAGTSLGTRTCGRQRHPPRFEPRRPGHGQPG</sequence>
<evidence type="ECO:0000313" key="2">
    <source>
        <dbReference type="EMBL" id="QDT16634.1"/>
    </source>
</evidence>
<evidence type="ECO:0000256" key="1">
    <source>
        <dbReference type="SAM" id="MobiDB-lite"/>
    </source>
</evidence>
<reference evidence="2 3" key="1">
    <citation type="submission" date="2019-02" db="EMBL/GenBank/DDBJ databases">
        <title>Deep-cultivation of Planctomycetes and their phenomic and genomic characterization uncovers novel biology.</title>
        <authorList>
            <person name="Wiegand S."/>
            <person name="Jogler M."/>
            <person name="Boedeker C."/>
            <person name="Pinto D."/>
            <person name="Vollmers J."/>
            <person name="Rivas-Marin E."/>
            <person name="Kohn T."/>
            <person name="Peeters S.H."/>
            <person name="Heuer A."/>
            <person name="Rast P."/>
            <person name="Oberbeckmann S."/>
            <person name="Bunk B."/>
            <person name="Jeske O."/>
            <person name="Meyerdierks A."/>
            <person name="Storesund J.E."/>
            <person name="Kallscheuer N."/>
            <person name="Luecker S."/>
            <person name="Lage O.M."/>
            <person name="Pohl T."/>
            <person name="Merkel B.J."/>
            <person name="Hornburger P."/>
            <person name="Mueller R.-W."/>
            <person name="Bruemmer F."/>
            <person name="Labrenz M."/>
            <person name="Spormann A.M."/>
            <person name="Op den Camp H."/>
            <person name="Overmann J."/>
            <person name="Amann R."/>
            <person name="Jetten M.S.M."/>
            <person name="Mascher T."/>
            <person name="Medema M.H."/>
            <person name="Devos D.P."/>
            <person name="Kaster A.-K."/>
            <person name="Ovreas L."/>
            <person name="Rohde M."/>
            <person name="Galperin M.Y."/>
            <person name="Jogler C."/>
        </authorList>
    </citation>
    <scope>NUCLEOTIDE SEQUENCE [LARGE SCALE GENOMIC DNA]</scope>
    <source>
        <strain evidence="2 3">CA12</strain>
    </source>
</reference>
<feature type="compositionally biased region" description="Low complexity" evidence="1">
    <location>
        <begin position="89"/>
        <end position="98"/>
    </location>
</feature>
<feature type="region of interest" description="Disordered" evidence="1">
    <location>
        <begin position="71"/>
        <end position="142"/>
    </location>
</feature>
<feature type="region of interest" description="Disordered" evidence="1">
    <location>
        <begin position="176"/>
        <end position="214"/>
    </location>
</feature>
<feature type="compositionally biased region" description="Basic and acidic residues" evidence="1">
    <location>
        <begin position="114"/>
        <end position="125"/>
    </location>
</feature>
<accession>A0A517PB72</accession>
<gene>
    <name evidence="2" type="ORF">CA12_27400</name>
</gene>
<keyword evidence="3" id="KW-1185">Reference proteome</keyword>
<dbReference type="Proteomes" id="UP000318741">
    <property type="component" value="Chromosome"/>
</dbReference>
<proteinExistence type="predicted"/>
<name>A0A517PB72_9PLAN</name>
<feature type="compositionally biased region" description="Low complexity" evidence="1">
    <location>
        <begin position="176"/>
        <end position="186"/>
    </location>
</feature>
<evidence type="ECO:0000313" key="3">
    <source>
        <dbReference type="Proteomes" id="UP000318741"/>
    </source>
</evidence>